<dbReference type="AlphaFoldDB" id="A0A9X2IFZ3"/>
<protein>
    <submittedName>
        <fullName evidence="2">Uncharacterized protein</fullName>
    </submittedName>
</protein>
<dbReference type="RefSeq" id="WP_250828151.1">
    <property type="nucleotide sequence ID" value="NZ_JAMOIL010000023.1"/>
</dbReference>
<name>A0A9X2IFZ3_9ACTN</name>
<proteinExistence type="predicted"/>
<dbReference type="Proteomes" id="UP001139485">
    <property type="component" value="Unassembled WGS sequence"/>
</dbReference>
<feature type="chain" id="PRO_5040855190" evidence="1">
    <location>
        <begin position="31"/>
        <end position="250"/>
    </location>
</feature>
<comment type="caution">
    <text evidence="2">The sequence shown here is derived from an EMBL/GenBank/DDBJ whole genome shotgun (WGS) entry which is preliminary data.</text>
</comment>
<evidence type="ECO:0000313" key="3">
    <source>
        <dbReference type="Proteomes" id="UP001139485"/>
    </source>
</evidence>
<dbReference type="EMBL" id="JAMOIL010000023">
    <property type="protein sequence ID" value="MCM0621817.1"/>
    <property type="molecule type" value="Genomic_DNA"/>
</dbReference>
<gene>
    <name evidence="2" type="ORF">M8330_16120</name>
</gene>
<reference evidence="2" key="1">
    <citation type="submission" date="2022-05" db="EMBL/GenBank/DDBJ databases">
        <authorList>
            <person name="Tuo L."/>
        </authorList>
    </citation>
    <scope>NUCLEOTIDE SEQUENCE</scope>
    <source>
        <strain evidence="2">BSK12Z-4</strain>
    </source>
</reference>
<keyword evidence="1" id="KW-0732">Signal</keyword>
<organism evidence="2 3">
    <name type="scientific">Nocardioides bruguierae</name>
    <dbReference type="NCBI Taxonomy" id="2945102"/>
    <lineage>
        <taxon>Bacteria</taxon>
        <taxon>Bacillati</taxon>
        <taxon>Actinomycetota</taxon>
        <taxon>Actinomycetes</taxon>
        <taxon>Propionibacteriales</taxon>
        <taxon>Nocardioidaceae</taxon>
        <taxon>Nocardioides</taxon>
    </lineage>
</organism>
<sequence>MTLARSLLRLCSFLLVPALVVTGLAGPASADGDTIEGSEKIRSRVQYYGTTETYEDAQGNHYEYWRLPVAAGDRVRIDWEIEDDSYNMLRVFPVGTDDFSVGSSDYDEYYAESNNRQRTEFTSGRAGDHVLMFFSRYYRNGGTYNFNATMLHASTLRPGRIAKGRRTGTTAVKAVDSAKKAIKSGMTITMQGKVGKQKWSKVGRASLKKGTASVKWALPKSWRGKKVVLRFLGSGRNYYRVKTGTYTTRF</sequence>
<accession>A0A9X2IFZ3</accession>
<feature type="signal peptide" evidence="1">
    <location>
        <begin position="1"/>
        <end position="30"/>
    </location>
</feature>
<evidence type="ECO:0000256" key="1">
    <source>
        <dbReference type="SAM" id="SignalP"/>
    </source>
</evidence>
<keyword evidence="3" id="KW-1185">Reference proteome</keyword>
<evidence type="ECO:0000313" key="2">
    <source>
        <dbReference type="EMBL" id="MCM0621817.1"/>
    </source>
</evidence>